<dbReference type="PhylomeDB" id="S7Z6Q3"/>
<gene>
    <name evidence="2" type="ORF">PDE_00745</name>
</gene>
<dbReference type="AlphaFoldDB" id="S7Z6Q3"/>
<dbReference type="EMBL" id="KB644408">
    <property type="protein sequence ID" value="EPS25809.1"/>
    <property type="molecule type" value="Genomic_DNA"/>
</dbReference>
<evidence type="ECO:0000313" key="3">
    <source>
        <dbReference type="Proteomes" id="UP000019376"/>
    </source>
</evidence>
<dbReference type="OrthoDB" id="5409998at2759"/>
<sequence length="307" mass="32946">MNPNLSCPDSLTQLSALVEQTLIETGRMFRRSNASPASTHVQRSVPTYYDGFQDALDNLSEQIFIAKAFLERDYGAIKTRETVHVPNEDVSMSEIAQKSEASPEIQRHEPVDSPTKPLKVESTADENPPATLTTPAVAASHNESDEQKMKTEEKDPEPEPTTDQTFLGSGEGMKFDVLNEGGAHNSFDLNYDFGNDDTGNQAFLSGTSFGNPTPSADKGGPGVSSNHNPAAPTGGGAFDMELGKTDGNLNSFTDPTNGMDDMIGPGESSFDDLFMENDNMGGGGGDLQQLEGNSLMGINEMDDSWFS</sequence>
<accession>S7Z6Q3</accession>
<evidence type="ECO:0000313" key="2">
    <source>
        <dbReference type="EMBL" id="EPS25809.1"/>
    </source>
</evidence>
<feature type="compositionally biased region" description="Basic and acidic residues" evidence="1">
    <location>
        <begin position="142"/>
        <end position="153"/>
    </location>
</feature>
<evidence type="ECO:0000256" key="1">
    <source>
        <dbReference type="SAM" id="MobiDB-lite"/>
    </source>
</evidence>
<name>S7Z6Q3_PENO1</name>
<organism evidence="2 3">
    <name type="scientific">Penicillium oxalicum (strain 114-2 / CGMCC 5302)</name>
    <name type="common">Penicillium decumbens</name>
    <dbReference type="NCBI Taxonomy" id="933388"/>
    <lineage>
        <taxon>Eukaryota</taxon>
        <taxon>Fungi</taxon>
        <taxon>Dikarya</taxon>
        <taxon>Ascomycota</taxon>
        <taxon>Pezizomycotina</taxon>
        <taxon>Eurotiomycetes</taxon>
        <taxon>Eurotiomycetidae</taxon>
        <taxon>Eurotiales</taxon>
        <taxon>Aspergillaceae</taxon>
        <taxon>Penicillium</taxon>
    </lineage>
</organism>
<proteinExistence type="predicted"/>
<protein>
    <submittedName>
        <fullName evidence="2">Uncharacterized protein</fullName>
    </submittedName>
</protein>
<reference evidence="2 3" key="1">
    <citation type="journal article" date="2013" name="PLoS ONE">
        <title>Genomic and secretomic analyses reveal unique features of the lignocellulolytic enzyme system of Penicillium decumbens.</title>
        <authorList>
            <person name="Liu G."/>
            <person name="Zhang L."/>
            <person name="Wei X."/>
            <person name="Zou G."/>
            <person name="Qin Y."/>
            <person name="Ma L."/>
            <person name="Li J."/>
            <person name="Zheng H."/>
            <person name="Wang S."/>
            <person name="Wang C."/>
            <person name="Xun L."/>
            <person name="Zhao G.-P."/>
            <person name="Zhou Z."/>
            <person name="Qu Y."/>
        </authorList>
    </citation>
    <scope>NUCLEOTIDE SEQUENCE [LARGE SCALE GENOMIC DNA]</scope>
    <source>
        <strain evidence="3">114-2 / CGMCC 5302</strain>
    </source>
</reference>
<dbReference type="Proteomes" id="UP000019376">
    <property type="component" value="Unassembled WGS sequence"/>
</dbReference>
<dbReference type="eggNOG" id="ENOG502SWGH">
    <property type="taxonomic scope" value="Eukaryota"/>
</dbReference>
<keyword evidence="3" id="KW-1185">Reference proteome</keyword>
<feature type="region of interest" description="Disordered" evidence="1">
    <location>
        <begin position="88"/>
        <end position="179"/>
    </location>
</feature>
<feature type="compositionally biased region" description="Low complexity" evidence="1">
    <location>
        <begin position="128"/>
        <end position="139"/>
    </location>
</feature>
<dbReference type="HOGENOM" id="CLU_769452_0_0_1"/>
<dbReference type="STRING" id="933388.S7Z6Q3"/>